<sequence>MLKQKTQLHWFQEGDANTKYFHALVRGRRRRLFIHQIHNENEECIQGEDNIAHAARAHFQGFFIGQEERVNEDILQLIPRSVTQEQNQSLQAMPTIEELKTVVFSMNPNSAAGPDGMGESFFMSAGISLRKEGNIHWASWESLSFPIDEGGIGFRNLNDVCKALQFKQWWNFRTKNSLWGQYLRAKYCQRANPIAKKFDSGQSLIWKYMMQNKHTMESHISWKLNSVSCQFWWDNWLAIGPLSHHINISVRFNNSSVSQFLIQGSWIEGMLRQHVPPHLVRKILNL</sequence>
<evidence type="ECO:0000313" key="1">
    <source>
        <dbReference type="EMBL" id="KAG5630025.1"/>
    </source>
</evidence>
<organism evidence="1 2">
    <name type="scientific">Solanum commersonii</name>
    <name type="common">Commerson's wild potato</name>
    <name type="synonym">Commerson's nightshade</name>
    <dbReference type="NCBI Taxonomy" id="4109"/>
    <lineage>
        <taxon>Eukaryota</taxon>
        <taxon>Viridiplantae</taxon>
        <taxon>Streptophyta</taxon>
        <taxon>Embryophyta</taxon>
        <taxon>Tracheophyta</taxon>
        <taxon>Spermatophyta</taxon>
        <taxon>Magnoliopsida</taxon>
        <taxon>eudicotyledons</taxon>
        <taxon>Gunneridae</taxon>
        <taxon>Pentapetalae</taxon>
        <taxon>asterids</taxon>
        <taxon>lamiids</taxon>
        <taxon>Solanales</taxon>
        <taxon>Solanaceae</taxon>
        <taxon>Solanoideae</taxon>
        <taxon>Solaneae</taxon>
        <taxon>Solanum</taxon>
    </lineage>
</organism>
<gene>
    <name evidence="1" type="ORF">H5410_001742</name>
</gene>
<reference evidence="1 2" key="1">
    <citation type="submission" date="2020-09" db="EMBL/GenBank/DDBJ databases">
        <title>De no assembly of potato wild relative species, Solanum commersonii.</title>
        <authorList>
            <person name="Cho K."/>
        </authorList>
    </citation>
    <scope>NUCLEOTIDE SEQUENCE [LARGE SCALE GENOMIC DNA]</scope>
    <source>
        <strain evidence="1">LZ3.2</strain>
        <tissue evidence="1">Leaf</tissue>
    </source>
</reference>
<name>A0A9J6B007_SOLCO</name>
<keyword evidence="2" id="KW-1185">Reference proteome</keyword>
<protein>
    <submittedName>
        <fullName evidence="1">Uncharacterized protein</fullName>
    </submittedName>
</protein>
<accession>A0A9J6B007</accession>
<dbReference type="Proteomes" id="UP000824120">
    <property type="component" value="Chromosome 1"/>
</dbReference>
<proteinExistence type="predicted"/>
<comment type="caution">
    <text evidence="1">The sequence shown here is derived from an EMBL/GenBank/DDBJ whole genome shotgun (WGS) entry which is preliminary data.</text>
</comment>
<dbReference type="EMBL" id="JACXVP010000001">
    <property type="protein sequence ID" value="KAG5630025.1"/>
    <property type="molecule type" value="Genomic_DNA"/>
</dbReference>
<dbReference type="OrthoDB" id="1938246at2759"/>
<dbReference type="AlphaFoldDB" id="A0A9J6B007"/>
<evidence type="ECO:0000313" key="2">
    <source>
        <dbReference type="Proteomes" id="UP000824120"/>
    </source>
</evidence>